<dbReference type="EMBL" id="JAEQNC010000018">
    <property type="protein sequence ID" value="MBL0375017.1"/>
    <property type="molecule type" value="Genomic_DNA"/>
</dbReference>
<reference evidence="1" key="1">
    <citation type="submission" date="2021-01" db="EMBL/GenBank/DDBJ databases">
        <title>Rhizobium sp. strain KVB221 16S ribosomal RNA gene Genome sequencing and assembly.</title>
        <authorList>
            <person name="Kang M."/>
        </authorList>
    </citation>
    <scope>NUCLEOTIDE SEQUENCE</scope>
    <source>
        <strain evidence="1">KVB221</strain>
    </source>
</reference>
<name>A0A936YU46_9HYPH</name>
<gene>
    <name evidence="1" type="ORF">JJB09_23665</name>
</gene>
<dbReference type="AlphaFoldDB" id="A0A936YU46"/>
<sequence length="67" mass="7730">MRNIEAKIFGAEFFGGAWRVHFKIMKYYNALAAGVEFVLPVVIELPNFSDHMLHIGIDPMHPWTINQ</sequence>
<comment type="caution">
    <text evidence="1">The sequence shown here is derived from an EMBL/GenBank/DDBJ whole genome shotgun (WGS) entry which is preliminary data.</text>
</comment>
<organism evidence="1 2">
    <name type="scientific">Rhizobium setariae</name>
    <dbReference type="NCBI Taxonomy" id="2801340"/>
    <lineage>
        <taxon>Bacteria</taxon>
        <taxon>Pseudomonadati</taxon>
        <taxon>Pseudomonadota</taxon>
        <taxon>Alphaproteobacteria</taxon>
        <taxon>Hyphomicrobiales</taxon>
        <taxon>Rhizobiaceae</taxon>
        <taxon>Rhizobium/Agrobacterium group</taxon>
        <taxon>Rhizobium</taxon>
    </lineage>
</organism>
<dbReference type="RefSeq" id="WP_201663569.1">
    <property type="nucleotide sequence ID" value="NZ_JAEQNC010000018.1"/>
</dbReference>
<proteinExistence type="predicted"/>
<keyword evidence="2" id="KW-1185">Reference proteome</keyword>
<protein>
    <submittedName>
        <fullName evidence="1">Uncharacterized protein</fullName>
    </submittedName>
</protein>
<evidence type="ECO:0000313" key="2">
    <source>
        <dbReference type="Proteomes" id="UP000633219"/>
    </source>
</evidence>
<accession>A0A936YU46</accession>
<evidence type="ECO:0000313" key="1">
    <source>
        <dbReference type="EMBL" id="MBL0375017.1"/>
    </source>
</evidence>
<dbReference type="Proteomes" id="UP000633219">
    <property type="component" value="Unassembled WGS sequence"/>
</dbReference>